<dbReference type="Proteomes" id="UP000426772">
    <property type="component" value="Unassembled WGS sequence"/>
</dbReference>
<dbReference type="EMBL" id="RCNL01000015">
    <property type="protein sequence ID" value="TXL74565.1"/>
    <property type="molecule type" value="Genomic_DNA"/>
</dbReference>
<evidence type="ECO:0000313" key="1">
    <source>
        <dbReference type="EMBL" id="TXL74565.1"/>
    </source>
</evidence>
<dbReference type="RefSeq" id="WP_147790094.1">
    <property type="nucleotide sequence ID" value="NZ_RCNL01000015.1"/>
</dbReference>
<gene>
    <name evidence="1" type="ORF">D9O29_22680</name>
</gene>
<evidence type="ECO:0008006" key="3">
    <source>
        <dbReference type="Google" id="ProtNLM"/>
    </source>
</evidence>
<evidence type="ECO:0000313" key="2">
    <source>
        <dbReference type="Proteomes" id="UP000426772"/>
    </source>
</evidence>
<accession>A0ABY3L9Q3</accession>
<organism evidence="1 2">
    <name type="scientific">Pantoea vagans</name>
    <dbReference type="NCBI Taxonomy" id="470934"/>
    <lineage>
        <taxon>Bacteria</taxon>
        <taxon>Pseudomonadati</taxon>
        <taxon>Pseudomonadota</taxon>
        <taxon>Gammaproteobacteria</taxon>
        <taxon>Enterobacterales</taxon>
        <taxon>Erwiniaceae</taxon>
        <taxon>Pantoea</taxon>
    </lineage>
</organism>
<comment type="caution">
    <text evidence="1">The sequence shown here is derived from an EMBL/GenBank/DDBJ whole genome shotgun (WGS) entry which is preliminary data.</text>
</comment>
<proteinExistence type="predicted"/>
<name>A0ABY3L9Q3_9GAMM</name>
<keyword evidence="2" id="KW-1185">Reference proteome</keyword>
<sequence>MLIDRRVKVEKVSGAIRNIKEGDAAPFSEFEMVRNIIILGDPGSGKTELLKSRQEIHGGIFAKAANFLNRPYKCENENYYIDALDERRSSTNKRAMTDDITRKLFDIQPDKFRLSSRKQDWLGDADLEVFRDYFDENGGYIVVTLLPLTEEELISVLRTKNIEFPEEFIKQAKAKKLDGLLQNPQNVIMLARAVSGGDWPSTRRDIFTKATQSLLSEHNIDKAISGDVNFTAEELRDTAGELCALRLIADLPGYRLHDHGNTEYDGLFYREIRSERQELIRAALQRPVFRGSDEKECLDTVHRTVAEFMAGQWLAYRIDTNLSPARLDALIGREGFPVTALRGLYAWLPVFSRNHSDRYLRADPLGVLTNGDVFSLSVTSKRTLLKSLSDYADRTPWFDTWGEPAEQLKALGIPELKVDILTLLESEKTSDDMRMALLRMISTDLAQDEDIRKMCRALFFKVDVNYQEAEEALNVLCADWQYNRQWMIDFLKQEGKTSGILRLKSRILSLMPEEDFNPDDMANLLLKSLTLPEQIPLGTFYGLENKISNKYSLKVLKLIAASLPDRHSHWRNATQISYNVISMIYILLKEDNFSDDDDLIICLDVLAWFSSTTYFSDEKEKFIELIKKYKHRIIDRSCKTIIISEEKTDFIRWANDLFHKTKGIVNYNEIISILTAAVKSGKLVNKSRESAYIAALSLSTRGGADCEQEYYTLLGMAEKDEALLKLQEKTLFCLVSDLEIKIAEQRKKHTKEKNDYISNLNRECKKAATCKDKKTKNKIVIEASRIYWGDQSYVHNIDFPSERLEFLFSSENIAYLTKEWTQLLSTDAFPKFDDVVEILLENFRHPDGLKLLTAAELYFKEKQSLNEISDNSLRVLLVLELTQQVMYSVNSGKERRGYAFPWLKWVREHKIHLIADTLIRFLSYIELKNPSYDFKHSVVRRLLSPEYSAVWPKMLLILKNDVKSSLDIVCVILGRPDKHADFKAVIPEIIKETDSFPDEVTDMWSAVLFLIGSVTEGEPFLQLLLHKTEPAFYLRDLAGLGKYGEQQTVSLLPEQSEKLISALIPSFPEREKIVYDVVITERSRKDDGAKLISRLISVLAADSSVNASRCLASLAEVHCTSSYRDDLRQACQSQIKRRRDAEYTQPSWRDVKATLQNQQPANAADLHALLCEHISHAATEIRHANTDIWKFFWNEGRYGAVDTPRSENSGTDTLITLLTPRLQALDVRLEPEVHMARDKRADIGASFTNHLKILIEVKRHYHSEVWTAAENQLQKLYAPDPQSDGYGILLVFWFGEKCKTPMPLHPLKRIRPGTALEMERWLNDAIAPELRPRIKCFVLDVSEASN</sequence>
<protein>
    <recommendedName>
        <fullName evidence="3">ATP-binding protein</fullName>
    </recommendedName>
</protein>
<reference evidence="1 2" key="1">
    <citation type="submission" date="2018-10" db="EMBL/GenBank/DDBJ databases">
        <title>Draft genome sequence of Pantoea vagans isolated from corpses of the sugarcane aphid Melanaphis sacchari Zehntner.</title>
        <authorList>
            <person name="Toledo E."/>
            <person name="Pena G."/>
            <person name="Lozano L."/>
        </authorList>
    </citation>
    <scope>NUCLEOTIDE SEQUENCE [LARGE SCALE GENOMIC DNA]</scope>
    <source>
        <strain evidence="1 2">ET-90</strain>
    </source>
</reference>